<organism evidence="1 2">
    <name type="scientific">Faecalibacillus faecis</name>
    <dbReference type="NCBI Taxonomy" id="1982628"/>
    <lineage>
        <taxon>Bacteria</taxon>
        <taxon>Bacillati</taxon>
        <taxon>Bacillota</taxon>
        <taxon>Erysipelotrichia</taxon>
        <taxon>Erysipelotrichales</taxon>
        <taxon>Coprobacillaceae</taxon>
        <taxon>Faecalibacillus</taxon>
    </lineage>
</organism>
<evidence type="ECO:0000313" key="2">
    <source>
        <dbReference type="Proteomes" id="UP000241201"/>
    </source>
</evidence>
<proteinExistence type="predicted"/>
<dbReference type="EMBL" id="PYLP01000004">
    <property type="protein sequence ID" value="PST41061.1"/>
    <property type="molecule type" value="Genomic_DNA"/>
</dbReference>
<protein>
    <submittedName>
        <fullName evidence="1">Uncharacterized protein</fullName>
    </submittedName>
</protein>
<dbReference type="RefSeq" id="WP_106987671.1">
    <property type="nucleotide sequence ID" value="NZ_PYLP01000004.1"/>
</dbReference>
<accession>A0A2T3G0W0</accession>
<keyword evidence="2" id="KW-1185">Reference proteome</keyword>
<reference evidence="2" key="1">
    <citation type="submission" date="2018-03" db="EMBL/GenBank/DDBJ databases">
        <title>Lachnoclostridium SNUG30370 gen.nov., sp.nov., isolated from human faeces.</title>
        <authorList>
            <person name="Seo B."/>
            <person name="Jeon K."/>
            <person name="Ko G."/>
        </authorList>
    </citation>
    <scope>NUCLEOTIDE SEQUENCE [LARGE SCALE GENOMIC DNA]</scope>
    <source>
        <strain evidence="2">SNUG30370</strain>
    </source>
</reference>
<comment type="caution">
    <text evidence="1">The sequence shown here is derived from an EMBL/GenBank/DDBJ whole genome shotgun (WGS) entry which is preliminary data.</text>
</comment>
<name>A0A2T3G0W0_9FIRM</name>
<evidence type="ECO:0000313" key="1">
    <source>
        <dbReference type="EMBL" id="PST41061.1"/>
    </source>
</evidence>
<sequence length="192" mass="22995">MDNNQIILSKKCIETIQRATTLLKIKTPEIYFVNETSSRTELYSQDLKFISEDFRDIGYKIEKVRFIPKEYVIYINTKIFENEISMLCHCYQISRYVYQIDEVRKFKNNLPYNDTEPGIRQWSYMFDHITDGINHTNSPICYDMMAFAKIMLKEFHNIQISFKDSSNKYVDDAINDINRSNLKKNINSYKRK</sequence>
<dbReference type="Proteomes" id="UP000241201">
    <property type="component" value="Unassembled WGS sequence"/>
</dbReference>
<gene>
    <name evidence="1" type="ORF">C7U55_05310</name>
</gene>
<dbReference type="AlphaFoldDB" id="A0A2T3G0W0"/>
<dbReference type="GeneID" id="77470511"/>